<evidence type="ECO:0000256" key="1">
    <source>
        <dbReference type="SAM" id="SignalP"/>
    </source>
</evidence>
<keyword evidence="3" id="KW-1185">Reference proteome</keyword>
<evidence type="ECO:0000313" key="3">
    <source>
        <dbReference type="Proteomes" id="UP000269721"/>
    </source>
</evidence>
<feature type="chain" id="PRO_5020377450" evidence="1">
    <location>
        <begin position="20"/>
        <end position="115"/>
    </location>
</feature>
<accession>A0A4P9W7R2</accession>
<reference evidence="3" key="1">
    <citation type="journal article" date="2018" name="Nat. Microbiol.">
        <title>Leveraging single-cell genomics to expand the fungal tree of life.</title>
        <authorList>
            <person name="Ahrendt S.R."/>
            <person name="Quandt C.A."/>
            <person name="Ciobanu D."/>
            <person name="Clum A."/>
            <person name="Salamov A."/>
            <person name="Andreopoulos B."/>
            <person name="Cheng J.F."/>
            <person name="Woyke T."/>
            <person name="Pelin A."/>
            <person name="Henrissat B."/>
            <person name="Reynolds N.K."/>
            <person name="Benny G.L."/>
            <person name="Smith M.E."/>
            <person name="James T.Y."/>
            <person name="Grigoriev I.V."/>
        </authorList>
    </citation>
    <scope>NUCLEOTIDE SEQUENCE [LARGE SCALE GENOMIC DNA]</scope>
</reference>
<keyword evidence="1" id="KW-0732">Signal</keyword>
<dbReference type="Proteomes" id="UP000269721">
    <property type="component" value="Unassembled WGS sequence"/>
</dbReference>
<feature type="non-terminal residue" evidence="2">
    <location>
        <position position="115"/>
    </location>
</feature>
<name>A0A4P9W7R2_9FUNG</name>
<evidence type="ECO:0000313" key="2">
    <source>
        <dbReference type="EMBL" id="RKO86810.1"/>
    </source>
</evidence>
<proteinExistence type="predicted"/>
<gene>
    <name evidence="2" type="ORF">BDK51DRAFT_29293</name>
</gene>
<dbReference type="EMBL" id="KZ997895">
    <property type="protein sequence ID" value="RKO86810.1"/>
    <property type="molecule type" value="Genomic_DNA"/>
</dbReference>
<feature type="signal peptide" evidence="1">
    <location>
        <begin position="1"/>
        <end position="19"/>
    </location>
</feature>
<protein>
    <submittedName>
        <fullName evidence="2">Uncharacterized protein</fullName>
    </submittedName>
</protein>
<sequence length="115" mass="12220">MKSLALILVALFVVVPASAAKLPHRDLDGQPMNPIPYLNLVGGLPAQYPPYWSELGSKIGKMKTITAVFCSPACGTAVDAYVASINASCSPGQVIHFNGYSKVNAGFVHLLLDYQ</sequence>
<dbReference type="AlphaFoldDB" id="A0A4P9W7R2"/>
<organism evidence="2 3">
    <name type="scientific">Blyttiomyces helicus</name>
    <dbReference type="NCBI Taxonomy" id="388810"/>
    <lineage>
        <taxon>Eukaryota</taxon>
        <taxon>Fungi</taxon>
        <taxon>Fungi incertae sedis</taxon>
        <taxon>Chytridiomycota</taxon>
        <taxon>Chytridiomycota incertae sedis</taxon>
        <taxon>Chytridiomycetes</taxon>
        <taxon>Chytridiomycetes incertae sedis</taxon>
        <taxon>Blyttiomyces</taxon>
    </lineage>
</organism>